<comment type="similarity">
    <text evidence="2">Belongs to the TMEM175 family.</text>
</comment>
<evidence type="ECO:0000256" key="11">
    <source>
        <dbReference type="ARBA" id="ARBA00023303"/>
    </source>
</evidence>
<comment type="subcellular location">
    <subcellularLocation>
        <location evidence="1">Membrane</location>
        <topology evidence="1">Multi-pass membrane protein</topology>
    </subcellularLocation>
</comment>
<evidence type="ECO:0000256" key="3">
    <source>
        <dbReference type="ARBA" id="ARBA00022448"/>
    </source>
</evidence>
<feature type="transmembrane region" description="Helical" evidence="13">
    <location>
        <begin position="57"/>
        <end position="78"/>
    </location>
</feature>
<evidence type="ECO:0000256" key="10">
    <source>
        <dbReference type="ARBA" id="ARBA00023136"/>
    </source>
</evidence>
<comment type="caution">
    <text evidence="14">The sequence shown here is derived from an EMBL/GenBank/DDBJ whole genome shotgun (WGS) entry which is preliminary data.</text>
</comment>
<evidence type="ECO:0000256" key="12">
    <source>
        <dbReference type="ARBA" id="ARBA00034430"/>
    </source>
</evidence>
<keyword evidence="4" id="KW-0633">Potassium transport</keyword>
<feature type="transmembrane region" description="Helical" evidence="13">
    <location>
        <begin position="181"/>
        <end position="199"/>
    </location>
</feature>
<dbReference type="Proteomes" id="UP001231109">
    <property type="component" value="Unassembled WGS sequence"/>
</dbReference>
<evidence type="ECO:0000313" key="15">
    <source>
        <dbReference type="Proteomes" id="UP001231109"/>
    </source>
</evidence>
<dbReference type="EMBL" id="JAPJDZ010000008">
    <property type="protein sequence ID" value="MDP5135348.1"/>
    <property type="molecule type" value="Genomic_DNA"/>
</dbReference>
<evidence type="ECO:0000256" key="2">
    <source>
        <dbReference type="ARBA" id="ARBA00006920"/>
    </source>
</evidence>
<keyword evidence="10 13" id="KW-0472">Membrane</keyword>
<evidence type="ECO:0000256" key="13">
    <source>
        <dbReference type="SAM" id="Phobius"/>
    </source>
</evidence>
<protein>
    <submittedName>
        <fullName evidence="14">TMEM175 family protein</fullName>
    </submittedName>
</protein>
<dbReference type="InterPro" id="IPR010617">
    <property type="entry name" value="TMEM175-like"/>
</dbReference>
<proteinExistence type="inferred from homology"/>
<organism evidence="14 15">
    <name type="scientific">Rheinheimera baltica</name>
    <dbReference type="NCBI Taxonomy" id="67576"/>
    <lineage>
        <taxon>Bacteria</taxon>
        <taxon>Pseudomonadati</taxon>
        <taxon>Pseudomonadota</taxon>
        <taxon>Gammaproteobacteria</taxon>
        <taxon>Chromatiales</taxon>
        <taxon>Chromatiaceae</taxon>
        <taxon>Rheinheimera</taxon>
    </lineage>
</organism>
<evidence type="ECO:0000256" key="8">
    <source>
        <dbReference type="ARBA" id="ARBA00022989"/>
    </source>
</evidence>
<keyword evidence="9" id="KW-0406">Ion transport</keyword>
<feature type="transmembrane region" description="Helical" evidence="13">
    <location>
        <begin position="90"/>
        <end position="117"/>
    </location>
</feature>
<feature type="transmembrane region" description="Helical" evidence="13">
    <location>
        <begin position="24"/>
        <end position="45"/>
    </location>
</feature>
<accession>A0ABT9HWJ5</accession>
<sequence>MTDSSNTRQDNWTMRGESMTRIETFFAAACAFAVTMVVISVGSIPNSLADLMQATKQIPAFTASFAVITWIWHTHSVWSRRFGLEDTKTVVFSCLLILLVLIYMYPLRIMMQALFAVLSNGFLPSLIQLKSEWDVRFIFILFGLGFLLLSINFVALYWHGKRAQLMTALSDYEKYQANTEIIVWLSTAMMCITALLLSLFLPIPYIGWAGYSYFLLFPLLNGLTWHRSKKWQRCSAMHSAK</sequence>
<keyword evidence="5 13" id="KW-0812">Transmembrane</keyword>
<gene>
    <name evidence="14" type="ORF">ORJ04_05215</name>
</gene>
<dbReference type="RefSeq" id="WP_027671026.1">
    <property type="nucleotide sequence ID" value="NZ_JAPJDZ010000008.1"/>
</dbReference>
<feature type="transmembrane region" description="Helical" evidence="13">
    <location>
        <begin position="137"/>
        <end position="160"/>
    </location>
</feature>
<evidence type="ECO:0000256" key="5">
    <source>
        <dbReference type="ARBA" id="ARBA00022692"/>
    </source>
</evidence>
<evidence type="ECO:0000313" key="14">
    <source>
        <dbReference type="EMBL" id="MDP5135348.1"/>
    </source>
</evidence>
<evidence type="ECO:0000256" key="9">
    <source>
        <dbReference type="ARBA" id="ARBA00023065"/>
    </source>
</evidence>
<name>A0ABT9HWJ5_9GAMM</name>
<reference evidence="14 15" key="1">
    <citation type="submission" date="2022-11" db="EMBL/GenBank/DDBJ databases">
        <title>Viruses from the air-sea interface of a natural surface slick.</title>
        <authorList>
            <person name="Rahlff J."/>
            <person name="Holmfeldt K."/>
        </authorList>
    </citation>
    <scope>NUCLEOTIDE SEQUENCE [LARGE SCALE GENOMIC DNA]</scope>
    <source>
        <strain evidence="14 15">SMS4</strain>
    </source>
</reference>
<dbReference type="Pfam" id="PF06736">
    <property type="entry name" value="TMEM175"/>
    <property type="match status" value="1"/>
</dbReference>
<evidence type="ECO:0000256" key="6">
    <source>
        <dbReference type="ARBA" id="ARBA00022826"/>
    </source>
</evidence>
<keyword evidence="15" id="KW-1185">Reference proteome</keyword>
<keyword evidence="6" id="KW-0631">Potassium channel</keyword>
<comment type="catalytic activity">
    <reaction evidence="12">
        <text>K(+)(in) = K(+)(out)</text>
        <dbReference type="Rhea" id="RHEA:29463"/>
        <dbReference type="ChEBI" id="CHEBI:29103"/>
    </reaction>
</comment>
<evidence type="ECO:0000256" key="4">
    <source>
        <dbReference type="ARBA" id="ARBA00022538"/>
    </source>
</evidence>
<evidence type="ECO:0000256" key="7">
    <source>
        <dbReference type="ARBA" id="ARBA00022958"/>
    </source>
</evidence>
<evidence type="ECO:0000256" key="1">
    <source>
        <dbReference type="ARBA" id="ARBA00004141"/>
    </source>
</evidence>
<keyword evidence="7" id="KW-0630">Potassium</keyword>
<keyword evidence="3" id="KW-0813">Transport</keyword>
<keyword evidence="11" id="KW-0407">Ion channel</keyword>
<feature type="transmembrane region" description="Helical" evidence="13">
    <location>
        <begin position="205"/>
        <end position="223"/>
    </location>
</feature>
<keyword evidence="8 13" id="KW-1133">Transmembrane helix</keyword>